<proteinExistence type="predicted"/>
<gene>
    <name evidence="1" type="ORF">NPX13_g4541</name>
</gene>
<evidence type="ECO:0000313" key="1">
    <source>
        <dbReference type="EMBL" id="KAJ3573897.1"/>
    </source>
</evidence>
<sequence>MVTNWENLIHKRVALAKFCLATENFASFHALAADQARNAIVHTNLAPEHIEGVKRINTVTVDAGQQNYNEFSTQVERLKEQPGDTKTWEQKIRDSAEDAKRRSNDLIEKAARDAIAYVGSLPEPVRESAGNAFSEGMTAVIYFFEEIYRNFQFVVQAVVEFFRGIWDQITKSWTAVKIAAQAAITLINGFRPFDVPSVRHAFLPISASPSSVQDQAMSYLRQLFSDGTAVARLVISKQVHGWEIDIN</sequence>
<comment type="caution">
    <text evidence="1">The sequence shown here is derived from an EMBL/GenBank/DDBJ whole genome shotgun (WGS) entry which is preliminary data.</text>
</comment>
<accession>A0A9W8NGA4</accession>
<dbReference type="AlphaFoldDB" id="A0A9W8NGA4"/>
<dbReference type="Proteomes" id="UP001148614">
    <property type="component" value="Unassembled WGS sequence"/>
</dbReference>
<reference evidence="1" key="1">
    <citation type="submission" date="2022-07" db="EMBL/GenBank/DDBJ databases">
        <title>Genome Sequence of Xylaria arbuscula.</title>
        <authorList>
            <person name="Buettner E."/>
        </authorList>
    </citation>
    <scope>NUCLEOTIDE SEQUENCE</scope>
    <source>
        <strain evidence="1">VT107</strain>
    </source>
</reference>
<dbReference type="EMBL" id="JANPWZ010000649">
    <property type="protein sequence ID" value="KAJ3573897.1"/>
    <property type="molecule type" value="Genomic_DNA"/>
</dbReference>
<organism evidence="1 2">
    <name type="scientific">Xylaria arbuscula</name>
    <dbReference type="NCBI Taxonomy" id="114810"/>
    <lineage>
        <taxon>Eukaryota</taxon>
        <taxon>Fungi</taxon>
        <taxon>Dikarya</taxon>
        <taxon>Ascomycota</taxon>
        <taxon>Pezizomycotina</taxon>
        <taxon>Sordariomycetes</taxon>
        <taxon>Xylariomycetidae</taxon>
        <taxon>Xylariales</taxon>
        <taxon>Xylariaceae</taxon>
        <taxon>Xylaria</taxon>
    </lineage>
</organism>
<protein>
    <submittedName>
        <fullName evidence="1">Uncharacterized protein</fullName>
    </submittedName>
</protein>
<evidence type="ECO:0000313" key="2">
    <source>
        <dbReference type="Proteomes" id="UP001148614"/>
    </source>
</evidence>
<name>A0A9W8NGA4_9PEZI</name>
<keyword evidence="2" id="KW-1185">Reference proteome</keyword>
<dbReference type="VEuPathDB" id="FungiDB:F4678DRAFT_482075"/>